<sequence>ASHDVRTPNRFVYRLRVQALASSPRPLSNRGRFADAIALKIAPAIRPQTAAPLSTVCKPEGLHTGAVCWQDVRKSLASSFFGAVKEQCVYRSSPLKSMGQSWDTAGKTPLLRAVLTLFRPLAGVKAPQMRGKSDGKTPLKIAAFYRRRYGQLGMKVVLKRRFTVAVYTPLLHCSEVAASRTFFYRPASAPLQCESPQGFHTGNKAATLLGRFAGAIISAIVPANHPSVNGPLGKQARFCSLLCVTGSLAACEGCLRHGMNE</sequence>
<organism evidence="1 2">
    <name type="scientific">Aquarana catesbeiana</name>
    <name type="common">American bullfrog</name>
    <name type="synonym">Rana catesbeiana</name>
    <dbReference type="NCBI Taxonomy" id="8400"/>
    <lineage>
        <taxon>Eukaryota</taxon>
        <taxon>Metazoa</taxon>
        <taxon>Chordata</taxon>
        <taxon>Craniata</taxon>
        <taxon>Vertebrata</taxon>
        <taxon>Euteleostomi</taxon>
        <taxon>Amphibia</taxon>
        <taxon>Batrachia</taxon>
        <taxon>Anura</taxon>
        <taxon>Neobatrachia</taxon>
        <taxon>Ranoidea</taxon>
        <taxon>Ranidae</taxon>
        <taxon>Aquarana</taxon>
    </lineage>
</organism>
<name>A0A2G9QB16_AQUCT</name>
<dbReference type="EMBL" id="KZ060381">
    <property type="protein sequence ID" value="PIO12381.1"/>
    <property type="molecule type" value="Genomic_DNA"/>
</dbReference>
<proteinExistence type="predicted"/>
<protein>
    <submittedName>
        <fullName evidence="1">Uncharacterized protein</fullName>
    </submittedName>
</protein>
<feature type="non-terminal residue" evidence="1">
    <location>
        <position position="261"/>
    </location>
</feature>
<keyword evidence="2" id="KW-1185">Reference proteome</keyword>
<accession>A0A2G9QB16</accession>
<reference evidence="2" key="1">
    <citation type="journal article" date="2017" name="Nat. Commun.">
        <title>The North American bullfrog draft genome provides insight into hormonal regulation of long noncoding RNA.</title>
        <authorList>
            <person name="Hammond S.A."/>
            <person name="Warren R.L."/>
            <person name="Vandervalk B.P."/>
            <person name="Kucuk E."/>
            <person name="Khan H."/>
            <person name="Gibb E.A."/>
            <person name="Pandoh P."/>
            <person name="Kirk H."/>
            <person name="Zhao Y."/>
            <person name="Jones M."/>
            <person name="Mungall A.J."/>
            <person name="Coope R."/>
            <person name="Pleasance S."/>
            <person name="Moore R.A."/>
            <person name="Holt R.A."/>
            <person name="Round J.M."/>
            <person name="Ohora S."/>
            <person name="Walle B.V."/>
            <person name="Veldhoen N."/>
            <person name="Helbing C.C."/>
            <person name="Birol I."/>
        </authorList>
    </citation>
    <scope>NUCLEOTIDE SEQUENCE [LARGE SCALE GENOMIC DNA]</scope>
</reference>
<gene>
    <name evidence="1" type="ORF">AB205_0086020</name>
</gene>
<feature type="non-terminal residue" evidence="1">
    <location>
        <position position="1"/>
    </location>
</feature>
<dbReference type="AlphaFoldDB" id="A0A2G9QB16"/>
<dbReference type="Proteomes" id="UP000228934">
    <property type="component" value="Unassembled WGS sequence"/>
</dbReference>
<evidence type="ECO:0000313" key="2">
    <source>
        <dbReference type="Proteomes" id="UP000228934"/>
    </source>
</evidence>
<evidence type="ECO:0000313" key="1">
    <source>
        <dbReference type="EMBL" id="PIO12381.1"/>
    </source>
</evidence>